<feature type="coiled-coil region" evidence="2">
    <location>
        <begin position="24"/>
        <end position="289"/>
    </location>
</feature>
<accession>A0A3B3ZAF3</accession>
<evidence type="ECO:0000256" key="1">
    <source>
        <dbReference type="ARBA" id="ARBA00023054"/>
    </source>
</evidence>
<feature type="domain" description="CCDC144C-like coiled-coil" evidence="3">
    <location>
        <begin position="2"/>
        <end position="297"/>
    </location>
</feature>
<sequence>SLQEQITILRADLERSQAKSSLKEGHLVEENETLKEQLEDARREVKANSEALTQTVFNCNNQLTTLKSELAITTNRFENEKQARETLEKEVESTRTRLTGAVQEAERCMAANADTEKALLREKEESQRLKDRLTGHTLTQKLSKAETQANSLENEVHRVSLQLTEKGLLLDVLQKEKDALVAQVKDLDKALQAQKELSTKTGARHEATQERLAQAQSEGMLLRQQLEEANNKGSAKEKAVTDAQERFSDMLTKLRADCEERVQLVEERNKELASKAADLRDQVYKLEEEKNDREVSCTTCSEVYKFSQTFI</sequence>
<dbReference type="STRING" id="409849.ENSPMGP00000001396"/>
<reference evidence="4" key="2">
    <citation type="submission" date="2025-09" db="UniProtKB">
        <authorList>
            <consortium name="Ensembl"/>
        </authorList>
    </citation>
    <scope>IDENTIFICATION</scope>
</reference>
<reference evidence="4" key="1">
    <citation type="submission" date="2025-08" db="UniProtKB">
        <authorList>
            <consortium name="Ensembl"/>
        </authorList>
    </citation>
    <scope>IDENTIFICATION</scope>
</reference>
<dbReference type="Pfam" id="PF14915">
    <property type="entry name" value="CCDC144C"/>
    <property type="match status" value="1"/>
</dbReference>
<protein>
    <recommendedName>
        <fullName evidence="3">CCDC144C-like coiled-coil domain-containing protein</fullName>
    </recommendedName>
</protein>
<dbReference type="AlphaFoldDB" id="A0A3B3ZAF3"/>
<evidence type="ECO:0000313" key="4">
    <source>
        <dbReference type="Ensembl" id="ENSPMGP00000001396.1"/>
    </source>
</evidence>
<organism evidence="4 5">
    <name type="scientific">Periophthalmus magnuspinnatus</name>
    <dbReference type="NCBI Taxonomy" id="409849"/>
    <lineage>
        <taxon>Eukaryota</taxon>
        <taxon>Metazoa</taxon>
        <taxon>Chordata</taxon>
        <taxon>Craniata</taxon>
        <taxon>Vertebrata</taxon>
        <taxon>Euteleostomi</taxon>
        <taxon>Actinopterygii</taxon>
        <taxon>Neopterygii</taxon>
        <taxon>Teleostei</taxon>
        <taxon>Neoteleostei</taxon>
        <taxon>Acanthomorphata</taxon>
        <taxon>Gobiaria</taxon>
        <taxon>Gobiiformes</taxon>
        <taxon>Gobioidei</taxon>
        <taxon>Gobiidae</taxon>
        <taxon>Oxudercinae</taxon>
        <taxon>Periophthalmus</taxon>
    </lineage>
</organism>
<name>A0A3B3ZAF3_9GOBI</name>
<proteinExistence type="predicted"/>
<dbReference type="InterPro" id="IPR039497">
    <property type="entry name" value="CC144C-like_CC_dom"/>
</dbReference>
<dbReference type="PANTHER" id="PTHR24147">
    <property type="entry name" value="ANKYRIN REPEAT DOMAIN 36-RELATED"/>
    <property type="match status" value="1"/>
</dbReference>
<evidence type="ECO:0000256" key="2">
    <source>
        <dbReference type="SAM" id="Coils"/>
    </source>
</evidence>
<evidence type="ECO:0000313" key="5">
    <source>
        <dbReference type="Proteomes" id="UP000261520"/>
    </source>
</evidence>
<dbReference type="Proteomes" id="UP000261520">
    <property type="component" value="Unplaced"/>
</dbReference>
<dbReference type="PANTHER" id="PTHR24147:SF53">
    <property type="entry name" value="ANKYRIN REPEAT DOMAIN 26"/>
    <property type="match status" value="1"/>
</dbReference>
<dbReference type="Ensembl" id="ENSPMGT00000001483.1">
    <property type="protein sequence ID" value="ENSPMGP00000001396.1"/>
    <property type="gene ID" value="ENSPMGG00000001261.1"/>
</dbReference>
<keyword evidence="1 2" id="KW-0175">Coiled coil</keyword>
<dbReference type="InterPro" id="IPR050657">
    <property type="entry name" value="Ankyrin_repeat_domain"/>
</dbReference>
<keyword evidence="5" id="KW-1185">Reference proteome</keyword>
<evidence type="ECO:0000259" key="3">
    <source>
        <dbReference type="Pfam" id="PF14915"/>
    </source>
</evidence>